<protein>
    <submittedName>
        <fullName evidence="1">Uncharacterized protein</fullName>
    </submittedName>
</protein>
<reference evidence="1 2" key="1">
    <citation type="submission" date="2019-07" db="EMBL/GenBank/DDBJ databases">
        <title>The First High-Quality Draft Genome Sequence of the Causal Agent of the Current Panama Disease Epidemic.</title>
        <authorList>
            <person name="Warmington R.J."/>
            <person name="Kay W."/>
            <person name="Jeffries A."/>
            <person name="Bebber D."/>
            <person name="Moore K."/>
            <person name="Studholme D.J."/>
        </authorList>
    </citation>
    <scope>NUCLEOTIDE SEQUENCE [LARGE SCALE GENOMIC DNA]</scope>
    <source>
        <strain evidence="1 2">TR4</strain>
    </source>
</reference>
<evidence type="ECO:0000313" key="2">
    <source>
        <dbReference type="Proteomes" id="UP000321331"/>
    </source>
</evidence>
<organism evidence="1 2">
    <name type="scientific">Fusarium oxysporum f. sp. cubense</name>
    <dbReference type="NCBI Taxonomy" id="61366"/>
    <lineage>
        <taxon>Eukaryota</taxon>
        <taxon>Fungi</taxon>
        <taxon>Dikarya</taxon>
        <taxon>Ascomycota</taxon>
        <taxon>Pezizomycotina</taxon>
        <taxon>Sordariomycetes</taxon>
        <taxon>Hypocreomycetidae</taxon>
        <taxon>Hypocreales</taxon>
        <taxon>Nectriaceae</taxon>
        <taxon>Fusarium</taxon>
        <taxon>Fusarium oxysporum species complex</taxon>
    </lineage>
</organism>
<gene>
    <name evidence="1" type="ORF">FocTR4_00003291</name>
</gene>
<dbReference type="Proteomes" id="UP000321331">
    <property type="component" value="Unassembled WGS sequence"/>
</dbReference>
<proteinExistence type="predicted"/>
<name>A0A5C6TBU6_FUSOC</name>
<accession>A0A5C6TBU6</accession>
<dbReference type="EMBL" id="VMNF01000005">
    <property type="protein sequence ID" value="TXC08166.1"/>
    <property type="molecule type" value="Genomic_DNA"/>
</dbReference>
<dbReference type="AlphaFoldDB" id="A0A5C6TBU6"/>
<evidence type="ECO:0000313" key="1">
    <source>
        <dbReference type="EMBL" id="TXC08166.1"/>
    </source>
</evidence>
<comment type="caution">
    <text evidence="1">The sequence shown here is derived from an EMBL/GenBank/DDBJ whole genome shotgun (WGS) entry which is preliminary data.</text>
</comment>
<sequence length="74" mass="8271">MADLDTEQVCDDPLPQFLTYVSRSARSHQQLRLQKTMPTRVTTLSSLQFRLLSVDHGKCDGRKGRAIATHGDGD</sequence>